<dbReference type="EMBL" id="KV425936">
    <property type="protein sequence ID" value="KZV96969.1"/>
    <property type="molecule type" value="Genomic_DNA"/>
</dbReference>
<dbReference type="Pfam" id="PF01281">
    <property type="entry name" value="Ribosomal_L9_N"/>
    <property type="match status" value="1"/>
</dbReference>
<evidence type="ECO:0000313" key="6">
    <source>
        <dbReference type="Proteomes" id="UP000077266"/>
    </source>
</evidence>
<evidence type="ECO:0000256" key="1">
    <source>
        <dbReference type="ARBA" id="ARBA00010605"/>
    </source>
</evidence>
<name>A0A166B130_EXIGL</name>
<protein>
    <recommendedName>
        <fullName evidence="4">Ribosomal protein L9 domain-containing protein</fullName>
    </recommendedName>
</protein>
<dbReference type="GO" id="GO:1990904">
    <property type="term" value="C:ribonucleoprotein complex"/>
    <property type="evidence" value="ECO:0007669"/>
    <property type="project" value="UniProtKB-KW"/>
</dbReference>
<keyword evidence="6" id="KW-1185">Reference proteome</keyword>
<evidence type="ECO:0000259" key="4">
    <source>
        <dbReference type="Pfam" id="PF01281"/>
    </source>
</evidence>
<evidence type="ECO:0000256" key="2">
    <source>
        <dbReference type="ARBA" id="ARBA00022980"/>
    </source>
</evidence>
<feature type="domain" description="Ribosomal protein L9" evidence="4">
    <location>
        <begin position="35"/>
        <end position="75"/>
    </location>
</feature>
<dbReference type="GO" id="GO:0006412">
    <property type="term" value="P:translation"/>
    <property type="evidence" value="ECO:0007669"/>
    <property type="project" value="InterPro"/>
</dbReference>
<dbReference type="InterPro" id="IPR000244">
    <property type="entry name" value="Ribosomal_bL9"/>
</dbReference>
<dbReference type="InParanoid" id="A0A166B130"/>
<evidence type="ECO:0000256" key="3">
    <source>
        <dbReference type="ARBA" id="ARBA00023274"/>
    </source>
</evidence>
<accession>A0A166B130</accession>
<keyword evidence="3" id="KW-0687">Ribonucleoprotein</keyword>
<dbReference type="InterPro" id="IPR020070">
    <property type="entry name" value="Ribosomal_bL9_N"/>
</dbReference>
<dbReference type="GO" id="GO:0003735">
    <property type="term" value="F:structural constituent of ribosome"/>
    <property type="evidence" value="ECO:0007669"/>
    <property type="project" value="InterPro"/>
</dbReference>
<evidence type="ECO:0000313" key="5">
    <source>
        <dbReference type="EMBL" id="KZV96969.1"/>
    </source>
</evidence>
<dbReference type="PANTHER" id="PTHR21368">
    <property type="entry name" value="50S RIBOSOMAL PROTEIN L9"/>
    <property type="match status" value="1"/>
</dbReference>
<gene>
    <name evidence="5" type="ORF">EXIGLDRAFT_833240</name>
</gene>
<dbReference type="InterPro" id="IPR009027">
    <property type="entry name" value="Ribosomal_bL9/RNase_H1_N"/>
</dbReference>
<reference evidence="5 6" key="1">
    <citation type="journal article" date="2016" name="Mol. Biol. Evol.">
        <title>Comparative Genomics of Early-Diverging Mushroom-Forming Fungi Provides Insights into the Origins of Lignocellulose Decay Capabilities.</title>
        <authorList>
            <person name="Nagy L.G."/>
            <person name="Riley R."/>
            <person name="Tritt A."/>
            <person name="Adam C."/>
            <person name="Daum C."/>
            <person name="Floudas D."/>
            <person name="Sun H."/>
            <person name="Yadav J.S."/>
            <person name="Pangilinan J."/>
            <person name="Larsson K.H."/>
            <person name="Matsuura K."/>
            <person name="Barry K."/>
            <person name="Labutti K."/>
            <person name="Kuo R."/>
            <person name="Ohm R.A."/>
            <person name="Bhattacharya S.S."/>
            <person name="Shirouzu T."/>
            <person name="Yoshinaga Y."/>
            <person name="Martin F.M."/>
            <person name="Grigoriev I.V."/>
            <person name="Hibbett D.S."/>
        </authorList>
    </citation>
    <scope>NUCLEOTIDE SEQUENCE [LARGE SCALE GENOMIC DNA]</scope>
    <source>
        <strain evidence="5 6">HHB12029</strain>
    </source>
</reference>
<dbReference type="STRING" id="1314781.A0A166B130"/>
<organism evidence="5 6">
    <name type="scientific">Exidia glandulosa HHB12029</name>
    <dbReference type="NCBI Taxonomy" id="1314781"/>
    <lineage>
        <taxon>Eukaryota</taxon>
        <taxon>Fungi</taxon>
        <taxon>Dikarya</taxon>
        <taxon>Basidiomycota</taxon>
        <taxon>Agaricomycotina</taxon>
        <taxon>Agaricomycetes</taxon>
        <taxon>Auriculariales</taxon>
        <taxon>Exidiaceae</taxon>
        <taxon>Exidia</taxon>
    </lineage>
</organism>
<sequence length="257" mass="27667">MSANLCRAQLQRHVAQRVPCTIKRGYKSDTYRLVRVQLTQDVDTVGTAGAIVEVKRGRMRNQLFPQGKANYITRKQGPQLLELPEIRPVPIATRESLASLAPIVFNARVRTLHARNAPPIPGMTIHGRGITLRDVKARLATLGYEQLEPPQAVLEWADAQSRKNGPEGGRLKALGDYGVRIKLLGGDDVILSIKVEPQVKEEEVEEGLVASAGAAKAPSTSAVKAGAGVKFLPPAAAKVAKINSGRPRAKVGVTATR</sequence>
<dbReference type="SUPFAM" id="SSF55658">
    <property type="entry name" value="L9 N-domain-like"/>
    <property type="match status" value="1"/>
</dbReference>
<dbReference type="AlphaFoldDB" id="A0A166B130"/>
<proteinExistence type="inferred from homology"/>
<dbReference type="Proteomes" id="UP000077266">
    <property type="component" value="Unassembled WGS sequence"/>
</dbReference>
<dbReference type="Gene3D" id="3.40.5.10">
    <property type="entry name" value="Ribosomal protein L9, N-terminal domain"/>
    <property type="match status" value="1"/>
</dbReference>
<dbReference type="GO" id="GO:0005840">
    <property type="term" value="C:ribosome"/>
    <property type="evidence" value="ECO:0007669"/>
    <property type="project" value="UniProtKB-KW"/>
</dbReference>
<dbReference type="InterPro" id="IPR036935">
    <property type="entry name" value="Ribosomal_bL9_N_sf"/>
</dbReference>
<comment type="similarity">
    <text evidence="1">Belongs to the bacterial ribosomal protein bL9 family.</text>
</comment>
<keyword evidence="2" id="KW-0689">Ribosomal protein</keyword>
<dbReference type="OrthoDB" id="5555409at2759"/>